<dbReference type="GO" id="GO:0009116">
    <property type="term" value="P:nucleoside metabolic process"/>
    <property type="evidence" value="ECO:0007669"/>
    <property type="project" value="InterPro"/>
</dbReference>
<accession>A0A1B1K855</accession>
<dbReference type="InterPro" id="IPR015424">
    <property type="entry name" value="PyrdxlP-dep_Trfase"/>
</dbReference>
<evidence type="ECO:0000313" key="3">
    <source>
        <dbReference type="EMBL" id="ANS28810.1"/>
    </source>
</evidence>
<protein>
    <submittedName>
        <fullName evidence="3">Glycine dehydrogenase subunit 1</fullName>
        <ecNumber evidence="3">1.4.4.2</ecNumber>
    </submittedName>
</protein>
<dbReference type="InterPro" id="IPR015422">
    <property type="entry name" value="PyrdxlP-dep_Trfase_small"/>
</dbReference>
<dbReference type="PATRIC" id="fig|37919.13.peg.4341"/>
<proteinExistence type="predicted"/>
<dbReference type="RefSeq" id="WP_065491437.1">
    <property type="nucleotide sequence ID" value="NZ_CP009111.1"/>
</dbReference>
<dbReference type="InterPro" id="IPR023010">
    <property type="entry name" value="GcvPA"/>
</dbReference>
<dbReference type="EC" id="1.4.4.2" evidence="3"/>
<reference evidence="3 4" key="1">
    <citation type="submission" date="2014-07" db="EMBL/GenBank/DDBJ databases">
        <authorList>
            <person name="Zhang J.E."/>
            <person name="Yang H."/>
            <person name="Guo J."/>
            <person name="Deng Z."/>
            <person name="Luo H."/>
            <person name="Luo M."/>
            <person name="Zhao B."/>
        </authorList>
    </citation>
    <scope>NUCLEOTIDE SEQUENCE [LARGE SCALE GENOMIC DNA]</scope>
    <source>
        <strain evidence="3 4">1CP</strain>
    </source>
</reference>
<dbReference type="InterPro" id="IPR015421">
    <property type="entry name" value="PyrdxlP-dep_Trfase_major"/>
</dbReference>
<dbReference type="NCBIfam" id="NF001696">
    <property type="entry name" value="PRK00451.1"/>
    <property type="match status" value="1"/>
</dbReference>
<dbReference type="Gene3D" id="3.40.640.10">
    <property type="entry name" value="Type I PLP-dependent aspartate aminotransferase-like (Major domain)"/>
    <property type="match status" value="1"/>
</dbReference>
<organism evidence="3 4">
    <name type="scientific">Rhodococcus opacus</name>
    <name type="common">Nocardia opaca</name>
    <dbReference type="NCBI Taxonomy" id="37919"/>
    <lineage>
        <taxon>Bacteria</taxon>
        <taxon>Bacillati</taxon>
        <taxon>Actinomycetota</taxon>
        <taxon>Actinomycetes</taxon>
        <taxon>Mycobacteriales</taxon>
        <taxon>Nocardiaceae</taxon>
        <taxon>Rhodococcus</taxon>
    </lineage>
</organism>
<dbReference type="EMBL" id="CP009111">
    <property type="protein sequence ID" value="ANS28810.1"/>
    <property type="molecule type" value="Genomic_DNA"/>
</dbReference>
<evidence type="ECO:0000259" key="2">
    <source>
        <dbReference type="Pfam" id="PF02347"/>
    </source>
</evidence>
<dbReference type="Gene3D" id="3.90.1150.10">
    <property type="entry name" value="Aspartate Aminotransferase, domain 1"/>
    <property type="match status" value="1"/>
</dbReference>
<feature type="domain" description="Glycine cleavage system P-protein N-terminal" evidence="2">
    <location>
        <begin position="18"/>
        <end position="458"/>
    </location>
</feature>
<dbReference type="Pfam" id="PF02347">
    <property type="entry name" value="GDC-P"/>
    <property type="match status" value="1"/>
</dbReference>
<dbReference type="PANTHER" id="PTHR42806:SF1">
    <property type="entry name" value="GLYCINE DEHYDROGENASE (DECARBOXYLATING)"/>
    <property type="match status" value="1"/>
</dbReference>
<keyword evidence="1 3" id="KW-0560">Oxidoreductase</keyword>
<dbReference type="SUPFAM" id="SSF53383">
    <property type="entry name" value="PLP-dependent transferases"/>
    <property type="match status" value="1"/>
</dbReference>
<dbReference type="Proteomes" id="UP000186108">
    <property type="component" value="Chromosome"/>
</dbReference>
<evidence type="ECO:0000256" key="1">
    <source>
        <dbReference type="ARBA" id="ARBA00023002"/>
    </source>
</evidence>
<dbReference type="AlphaFoldDB" id="A0A1B1K855"/>
<dbReference type="GO" id="GO:0004375">
    <property type="term" value="F:glycine dehydrogenase (decarboxylating) activity"/>
    <property type="evidence" value="ECO:0007669"/>
    <property type="project" value="UniProtKB-EC"/>
</dbReference>
<sequence length="469" mass="51179">MSNSTAHPYMANSVPALQQEMLDAIGVPTIAELFQQIPTDHRTTRKLDLPPTLGEAELRRHLVNTLAKNRTCEQNLNFLGAGLWQHHVPAACDEVVRRNEWLTSVFGEPSSDHGRNQAWFEFCSQLGELLKLDLVGLPVRSWGSAAGHALRMAARITQRTEVAVVRAIDPERLSVIRNYCEPTEMESHIAVRLIDYDPASGLIDLDDLRAAVGEHTAAVYFETPSHLGVIEQQGAEIAAIARAVGAETIVGVDPISLGILSSPVDFGADIVVGTIQPLGIHMHTGGGVGGFIASRDEDRYARQYPTLFISIAETIKPGEYGFGLGLFEQSSYGLRDKGNDWTGHSVYMWAIAATTYMALMGPQGFEDVGGVILQRAHYAAQLLSEIEGVRVSFPSGFFKEFVINFDNTGKTVEEINDALLNIGIFGGKDLTRDFPELGASALYCVTEIHTKADIDRLVGALREVTANEH</sequence>
<gene>
    <name evidence="3" type="primary">gcvPa</name>
    <name evidence="3" type="ORF">R1CP_20650</name>
</gene>
<name>A0A1B1K855_RHOOP</name>
<dbReference type="InterPro" id="IPR049315">
    <property type="entry name" value="GDC-P_N"/>
</dbReference>
<evidence type="ECO:0000313" key="4">
    <source>
        <dbReference type="Proteomes" id="UP000186108"/>
    </source>
</evidence>
<dbReference type="PANTHER" id="PTHR42806">
    <property type="entry name" value="GLYCINE CLEAVAGE SYSTEM P-PROTEIN"/>
    <property type="match status" value="1"/>
</dbReference>